<feature type="compositionally biased region" description="Pro residues" evidence="8">
    <location>
        <begin position="110"/>
        <end position="125"/>
    </location>
</feature>
<dbReference type="PANTHER" id="PTHR36507:SF1">
    <property type="entry name" value="BLL1555 PROTEIN"/>
    <property type="match status" value="1"/>
</dbReference>
<dbReference type="InterPro" id="IPR035668">
    <property type="entry name" value="Amicyanin"/>
</dbReference>
<evidence type="ECO:0000256" key="8">
    <source>
        <dbReference type="SAM" id="MobiDB-lite"/>
    </source>
</evidence>
<sequence length="240" mass="25615">QQQAAQPAGHAAASPKAAAKNVEMMGYKFTPATLTVAVGDTVTWTNHDQAPHNVVVTDGPEKFTSPLLQTGQSFTYTFAKAGTYSYYCSVHPDMTAKVTVTGGGGTTPPTTDPPTSDPTTPAPPTSCVPKAALQPLIDHIRSAHLETSPVTQVTEILNTDQYVKTHTVLLDQMLLPVFNGSADQAVKDALAPLIAHIRAAHLETSLFTQLTELLNVDQYVKTHTVMLEQVLTPLLNQATC</sequence>
<dbReference type="PANTHER" id="PTHR36507">
    <property type="entry name" value="BLL1555 PROTEIN"/>
    <property type="match status" value="1"/>
</dbReference>
<dbReference type="Gene3D" id="2.60.40.420">
    <property type="entry name" value="Cupredoxins - blue copper proteins"/>
    <property type="match status" value="1"/>
</dbReference>
<feature type="non-terminal residue" evidence="10">
    <location>
        <position position="1"/>
    </location>
</feature>
<evidence type="ECO:0000256" key="1">
    <source>
        <dbReference type="ARBA" id="ARBA00001935"/>
    </source>
</evidence>
<name>A0ABW3MMX2_9PSEU</name>
<dbReference type="Proteomes" id="UP001597045">
    <property type="component" value="Unassembled WGS sequence"/>
</dbReference>
<dbReference type="InterPro" id="IPR008972">
    <property type="entry name" value="Cupredoxin"/>
</dbReference>
<evidence type="ECO:0000256" key="5">
    <source>
        <dbReference type="ARBA" id="ARBA00022764"/>
    </source>
</evidence>
<comment type="cofactor">
    <cofactor evidence="1">
        <name>Cu cation</name>
        <dbReference type="ChEBI" id="CHEBI:23378"/>
    </cofactor>
</comment>
<dbReference type="PRINTS" id="PR00155">
    <property type="entry name" value="AMICYANIN"/>
</dbReference>
<dbReference type="EMBL" id="JBHTIS010002971">
    <property type="protein sequence ID" value="MFD1050619.1"/>
    <property type="molecule type" value="Genomic_DNA"/>
</dbReference>
<evidence type="ECO:0000259" key="9">
    <source>
        <dbReference type="Pfam" id="PF00127"/>
    </source>
</evidence>
<gene>
    <name evidence="10" type="ORF">ACFQ1S_36380</name>
</gene>
<evidence type="ECO:0000313" key="11">
    <source>
        <dbReference type="Proteomes" id="UP001597045"/>
    </source>
</evidence>
<keyword evidence="5" id="KW-0574">Periplasm</keyword>
<evidence type="ECO:0000256" key="7">
    <source>
        <dbReference type="ARBA" id="ARBA00023008"/>
    </source>
</evidence>
<comment type="caution">
    <text evidence="10">The sequence shown here is derived from an EMBL/GenBank/DDBJ whole genome shotgun (WGS) entry which is preliminary data.</text>
</comment>
<keyword evidence="3" id="KW-0813">Transport</keyword>
<dbReference type="CDD" id="cd13921">
    <property type="entry name" value="Amicyanin"/>
    <property type="match status" value="1"/>
</dbReference>
<dbReference type="InterPro" id="IPR052721">
    <property type="entry name" value="ET_Amicyanin"/>
</dbReference>
<organism evidence="10 11">
    <name type="scientific">Kibdelosporangium lantanae</name>
    <dbReference type="NCBI Taxonomy" id="1497396"/>
    <lineage>
        <taxon>Bacteria</taxon>
        <taxon>Bacillati</taxon>
        <taxon>Actinomycetota</taxon>
        <taxon>Actinomycetes</taxon>
        <taxon>Pseudonocardiales</taxon>
        <taxon>Pseudonocardiaceae</taxon>
        <taxon>Kibdelosporangium</taxon>
    </lineage>
</organism>
<keyword evidence="4" id="KW-0479">Metal-binding</keyword>
<protein>
    <submittedName>
        <fullName evidence="10">Plastocyanin/azurin family copper-binding protein</fullName>
    </submittedName>
</protein>
<evidence type="ECO:0000256" key="3">
    <source>
        <dbReference type="ARBA" id="ARBA00022448"/>
    </source>
</evidence>
<dbReference type="SUPFAM" id="SSF49503">
    <property type="entry name" value="Cupredoxins"/>
    <property type="match status" value="1"/>
</dbReference>
<dbReference type="InterPro" id="IPR000923">
    <property type="entry name" value="BlueCu_1"/>
</dbReference>
<comment type="subcellular location">
    <subcellularLocation>
        <location evidence="2">Periplasm</location>
    </subcellularLocation>
</comment>
<reference evidence="11" key="1">
    <citation type="journal article" date="2019" name="Int. J. Syst. Evol. Microbiol.">
        <title>The Global Catalogue of Microorganisms (GCM) 10K type strain sequencing project: providing services to taxonomists for standard genome sequencing and annotation.</title>
        <authorList>
            <consortium name="The Broad Institute Genomics Platform"/>
            <consortium name="The Broad Institute Genome Sequencing Center for Infectious Disease"/>
            <person name="Wu L."/>
            <person name="Ma J."/>
        </authorList>
    </citation>
    <scope>NUCLEOTIDE SEQUENCE [LARGE SCALE GENOMIC DNA]</scope>
    <source>
        <strain evidence="11">JCM 31486</strain>
    </source>
</reference>
<proteinExistence type="predicted"/>
<feature type="domain" description="Blue (type 1) copper" evidence="9">
    <location>
        <begin position="24"/>
        <end position="100"/>
    </location>
</feature>
<evidence type="ECO:0000313" key="10">
    <source>
        <dbReference type="EMBL" id="MFD1050619.1"/>
    </source>
</evidence>
<dbReference type="InterPro" id="IPR002386">
    <property type="entry name" value="Amicyanin/Pseudoazurin"/>
</dbReference>
<keyword evidence="6" id="KW-0249">Electron transport</keyword>
<accession>A0ABW3MMX2</accession>
<evidence type="ECO:0000256" key="2">
    <source>
        <dbReference type="ARBA" id="ARBA00004418"/>
    </source>
</evidence>
<evidence type="ECO:0000256" key="6">
    <source>
        <dbReference type="ARBA" id="ARBA00022982"/>
    </source>
</evidence>
<evidence type="ECO:0000256" key="4">
    <source>
        <dbReference type="ARBA" id="ARBA00022723"/>
    </source>
</evidence>
<dbReference type="Pfam" id="PF00127">
    <property type="entry name" value="Copper-bind"/>
    <property type="match status" value="1"/>
</dbReference>
<keyword evidence="7" id="KW-0186">Copper</keyword>
<keyword evidence="11" id="KW-1185">Reference proteome</keyword>
<feature type="region of interest" description="Disordered" evidence="8">
    <location>
        <begin position="100"/>
        <end position="125"/>
    </location>
</feature>